<reference evidence="2 3" key="1">
    <citation type="journal article" date="2023" name="Plants (Basel)">
        <title>Bridging the Gap: Combining Genomics and Transcriptomics Approaches to Understand Stylosanthes scabra, an Orphan Legume from the Brazilian Caatinga.</title>
        <authorList>
            <person name="Ferreira-Neto J.R.C."/>
            <person name="da Silva M.D."/>
            <person name="Binneck E."/>
            <person name="de Melo N.F."/>
            <person name="da Silva R.H."/>
            <person name="de Melo A.L.T.M."/>
            <person name="Pandolfi V."/>
            <person name="Bustamante F.O."/>
            <person name="Brasileiro-Vidal A.C."/>
            <person name="Benko-Iseppon A.M."/>
        </authorList>
    </citation>
    <scope>NUCLEOTIDE SEQUENCE [LARGE SCALE GENOMIC DNA]</scope>
    <source>
        <tissue evidence="2">Leaves</tissue>
    </source>
</reference>
<accession>A0ABU6VN29</accession>
<evidence type="ECO:0000313" key="3">
    <source>
        <dbReference type="Proteomes" id="UP001341840"/>
    </source>
</evidence>
<keyword evidence="3" id="KW-1185">Reference proteome</keyword>
<comment type="caution">
    <text evidence="2">The sequence shown here is derived from an EMBL/GenBank/DDBJ whole genome shotgun (WGS) entry which is preliminary data.</text>
</comment>
<gene>
    <name evidence="2" type="ORF">PIB30_070379</name>
</gene>
<feature type="region of interest" description="Disordered" evidence="1">
    <location>
        <begin position="24"/>
        <end position="43"/>
    </location>
</feature>
<protein>
    <submittedName>
        <fullName evidence="2">Uncharacterized protein</fullName>
    </submittedName>
</protein>
<proteinExistence type="predicted"/>
<evidence type="ECO:0000313" key="2">
    <source>
        <dbReference type="EMBL" id="MED6174579.1"/>
    </source>
</evidence>
<dbReference type="Proteomes" id="UP001341840">
    <property type="component" value="Unassembled WGS sequence"/>
</dbReference>
<name>A0ABU6VN29_9FABA</name>
<dbReference type="EMBL" id="JASCZI010151826">
    <property type="protein sequence ID" value="MED6174579.1"/>
    <property type="molecule type" value="Genomic_DNA"/>
</dbReference>
<sequence length="87" mass="9598">MINHSVDAYDVSYSRGITARLAGTAGGRWDGPTPKKGRQGEDAMLGPGGFYEKSWRLPRFLQFLQISELKPWQGAKVFDKATPCHGS</sequence>
<organism evidence="2 3">
    <name type="scientific">Stylosanthes scabra</name>
    <dbReference type="NCBI Taxonomy" id="79078"/>
    <lineage>
        <taxon>Eukaryota</taxon>
        <taxon>Viridiplantae</taxon>
        <taxon>Streptophyta</taxon>
        <taxon>Embryophyta</taxon>
        <taxon>Tracheophyta</taxon>
        <taxon>Spermatophyta</taxon>
        <taxon>Magnoliopsida</taxon>
        <taxon>eudicotyledons</taxon>
        <taxon>Gunneridae</taxon>
        <taxon>Pentapetalae</taxon>
        <taxon>rosids</taxon>
        <taxon>fabids</taxon>
        <taxon>Fabales</taxon>
        <taxon>Fabaceae</taxon>
        <taxon>Papilionoideae</taxon>
        <taxon>50 kb inversion clade</taxon>
        <taxon>dalbergioids sensu lato</taxon>
        <taxon>Dalbergieae</taxon>
        <taxon>Pterocarpus clade</taxon>
        <taxon>Stylosanthes</taxon>
    </lineage>
</organism>
<evidence type="ECO:0000256" key="1">
    <source>
        <dbReference type="SAM" id="MobiDB-lite"/>
    </source>
</evidence>